<evidence type="ECO:0000313" key="1">
    <source>
        <dbReference type="EMBL" id="OZG49226.1"/>
    </source>
</evidence>
<evidence type="ECO:0000313" key="2">
    <source>
        <dbReference type="Proteomes" id="UP000216004"/>
    </source>
</evidence>
<proteinExistence type="predicted"/>
<accession>A0A261ERC5</accession>
<protein>
    <submittedName>
        <fullName evidence="1">Uncharacterized protein</fullName>
    </submittedName>
</protein>
<dbReference type="Proteomes" id="UP000216004">
    <property type="component" value="Unassembled WGS sequence"/>
</dbReference>
<reference evidence="1 2" key="1">
    <citation type="journal article" date="2017" name="BMC Genomics">
        <title>Comparative genomic and phylogenomic analyses of the Bifidobacteriaceae family.</title>
        <authorList>
            <person name="Lugli G.A."/>
            <person name="Milani C."/>
            <person name="Turroni F."/>
            <person name="Duranti S."/>
            <person name="Mancabelli L."/>
            <person name="Mangifesta M."/>
            <person name="Ferrario C."/>
            <person name="Modesto M."/>
            <person name="Mattarelli P."/>
            <person name="Jiri K."/>
            <person name="van Sinderen D."/>
            <person name="Ventura M."/>
        </authorList>
    </citation>
    <scope>NUCLEOTIDE SEQUENCE [LARGE SCALE GENOMIC DNA]</scope>
    <source>
        <strain evidence="1 2">DSM 22924</strain>
    </source>
</reference>
<dbReference type="EMBL" id="MWWS01000005">
    <property type="protein sequence ID" value="OZG49226.1"/>
    <property type="molecule type" value="Genomic_DNA"/>
</dbReference>
<dbReference type="AlphaFoldDB" id="A0A261ERC5"/>
<sequence length="43" mass="5394">MHNEVERYIELFNRWPFLVRNLFILNYLNVLSKTEYMDTLMAR</sequence>
<gene>
    <name evidence="1" type="ORF">BOCO_1035</name>
</gene>
<name>A0A261ERC5_9BIFI</name>
<keyword evidence="2" id="KW-1185">Reference proteome</keyword>
<comment type="caution">
    <text evidence="1">The sequence shown here is derived from an EMBL/GenBank/DDBJ whole genome shotgun (WGS) entry which is preliminary data.</text>
</comment>
<organism evidence="1 2">
    <name type="scientific">Bombiscardovia coagulans</name>
    <dbReference type="NCBI Taxonomy" id="686666"/>
    <lineage>
        <taxon>Bacteria</taxon>
        <taxon>Bacillati</taxon>
        <taxon>Actinomycetota</taxon>
        <taxon>Actinomycetes</taxon>
        <taxon>Bifidobacteriales</taxon>
        <taxon>Bifidobacteriaceae</taxon>
        <taxon>Bombiscardovia</taxon>
    </lineage>
</organism>